<feature type="region of interest" description="Disordered" evidence="1">
    <location>
        <begin position="143"/>
        <end position="175"/>
    </location>
</feature>
<gene>
    <name evidence="2" type="ORF">AK812_SmicGene67</name>
</gene>
<protein>
    <submittedName>
        <fullName evidence="2">Uncharacterized protein</fullName>
    </submittedName>
</protein>
<dbReference type="AlphaFoldDB" id="A0A1Q9F7T4"/>
<evidence type="ECO:0000256" key="1">
    <source>
        <dbReference type="SAM" id="MobiDB-lite"/>
    </source>
</evidence>
<reference evidence="2 3" key="1">
    <citation type="submission" date="2016-02" db="EMBL/GenBank/DDBJ databases">
        <title>Genome analysis of coral dinoflagellate symbionts highlights evolutionary adaptations to a symbiotic lifestyle.</title>
        <authorList>
            <person name="Aranda M."/>
            <person name="Li Y."/>
            <person name="Liew Y.J."/>
            <person name="Baumgarten S."/>
            <person name="Simakov O."/>
            <person name="Wilson M."/>
            <person name="Piel J."/>
            <person name="Ashoor H."/>
            <person name="Bougouffa S."/>
            <person name="Bajic V.B."/>
            <person name="Ryu T."/>
            <person name="Ravasi T."/>
            <person name="Bayer T."/>
            <person name="Micklem G."/>
            <person name="Kim H."/>
            <person name="Bhak J."/>
            <person name="Lajeunesse T.C."/>
            <person name="Voolstra C.R."/>
        </authorList>
    </citation>
    <scope>NUCLEOTIDE SEQUENCE [LARGE SCALE GENOMIC DNA]</scope>
    <source>
        <strain evidence="2 3">CCMP2467</strain>
    </source>
</reference>
<accession>A0A1Q9F7T4</accession>
<evidence type="ECO:0000313" key="2">
    <source>
        <dbReference type="EMBL" id="OLQ15669.1"/>
    </source>
</evidence>
<keyword evidence="3" id="KW-1185">Reference proteome</keyword>
<organism evidence="2 3">
    <name type="scientific">Symbiodinium microadriaticum</name>
    <name type="common">Dinoflagellate</name>
    <name type="synonym">Zooxanthella microadriatica</name>
    <dbReference type="NCBI Taxonomy" id="2951"/>
    <lineage>
        <taxon>Eukaryota</taxon>
        <taxon>Sar</taxon>
        <taxon>Alveolata</taxon>
        <taxon>Dinophyceae</taxon>
        <taxon>Suessiales</taxon>
        <taxon>Symbiodiniaceae</taxon>
        <taxon>Symbiodinium</taxon>
    </lineage>
</organism>
<dbReference type="Proteomes" id="UP000186817">
    <property type="component" value="Unassembled WGS sequence"/>
</dbReference>
<sequence>MPADILILKQHEPSDSISMNDNYDDKGDGNSLGGDDPGVVSGLEEGLIVADCNVGETRFPLDFGCLQDDDERPEGEMPFALLAGAGGDSAGHPVNYYIFVAPNLASPRLDSRKKADKWATDNGVHKVTNQLRNEAKANFDGLMGHAKEPDELDPVQAAVSEDPAGEGGPEEVLRG</sequence>
<evidence type="ECO:0000313" key="3">
    <source>
        <dbReference type="Proteomes" id="UP000186817"/>
    </source>
</evidence>
<dbReference type="EMBL" id="LSRX01000001">
    <property type="protein sequence ID" value="OLQ15669.1"/>
    <property type="molecule type" value="Genomic_DNA"/>
</dbReference>
<feature type="region of interest" description="Disordered" evidence="1">
    <location>
        <begin position="1"/>
        <end position="38"/>
    </location>
</feature>
<proteinExistence type="predicted"/>
<name>A0A1Q9F7T4_SYMMI</name>
<comment type="caution">
    <text evidence="2">The sequence shown here is derived from an EMBL/GenBank/DDBJ whole genome shotgun (WGS) entry which is preliminary data.</text>
</comment>